<organism evidence="2 3">
    <name type="scientific">Nocardioides mangrovicus</name>
    <dbReference type="NCBI Taxonomy" id="2478913"/>
    <lineage>
        <taxon>Bacteria</taxon>
        <taxon>Bacillati</taxon>
        <taxon>Actinomycetota</taxon>
        <taxon>Actinomycetes</taxon>
        <taxon>Propionibacteriales</taxon>
        <taxon>Nocardioidaceae</taxon>
        <taxon>Nocardioides</taxon>
    </lineage>
</organism>
<feature type="compositionally biased region" description="Gly residues" evidence="1">
    <location>
        <begin position="8"/>
        <end position="17"/>
    </location>
</feature>
<dbReference type="PANTHER" id="PTHR32251">
    <property type="entry name" value="3-OXO-5-ALPHA-STEROID 4-DEHYDROGENASE"/>
    <property type="match status" value="1"/>
</dbReference>
<dbReference type="AlphaFoldDB" id="A0A3L8P4J9"/>
<keyword evidence="3" id="KW-1185">Reference proteome</keyword>
<evidence type="ECO:0000256" key="1">
    <source>
        <dbReference type="SAM" id="MobiDB-lite"/>
    </source>
</evidence>
<gene>
    <name evidence="2" type="ORF">D9V37_05990</name>
</gene>
<proteinExistence type="predicted"/>
<protein>
    <submittedName>
        <fullName evidence="2">DUF1295 domain-containing protein</fullName>
    </submittedName>
</protein>
<evidence type="ECO:0000313" key="2">
    <source>
        <dbReference type="EMBL" id="RLV49489.1"/>
    </source>
</evidence>
<sequence>MHPCRGSEGAGDPGTVGGVSRLRSLVTPHRDRPLLDRDNLLRVSAAAAGVVGLVQAGAATVAVRTGRRDAADVVWGPGLAAVAVSSALVGSGDPVRRWTLAGLTSAWATRLGRLIVQRVAGSDEEDPRYTEFLEGDPVPVVIGKVFLTQGLAQLLVSAPLQVAAATRLPDSARRWLFPAGVAVMAGGAVVEALADRQKAQYQERDDEDKPDVLDTGLWAWSRHPNYFGDSCVWAGAWLASAASPPAGLTAPAPIAMAYLLVYATGAKRTEKRMEKREAYRDYQRRVAFFLPRPPKS</sequence>
<reference evidence="2 3" key="1">
    <citation type="submission" date="2018-10" db="EMBL/GenBank/DDBJ databases">
        <title>Marmoricola sp. 4Q3S-7 whole genome shotgun sequence.</title>
        <authorList>
            <person name="Li F."/>
        </authorList>
    </citation>
    <scope>NUCLEOTIDE SEQUENCE [LARGE SCALE GENOMIC DNA]</scope>
    <source>
        <strain evidence="2 3">4Q3S-7</strain>
    </source>
</reference>
<evidence type="ECO:0000313" key="3">
    <source>
        <dbReference type="Proteomes" id="UP000281708"/>
    </source>
</evidence>
<dbReference type="Gene3D" id="1.20.120.1630">
    <property type="match status" value="1"/>
</dbReference>
<dbReference type="Proteomes" id="UP000281708">
    <property type="component" value="Unassembled WGS sequence"/>
</dbReference>
<dbReference type="InterPro" id="IPR010721">
    <property type="entry name" value="UstE-like"/>
</dbReference>
<accession>A0A3L8P4J9</accession>
<feature type="region of interest" description="Disordered" evidence="1">
    <location>
        <begin position="1"/>
        <end position="23"/>
    </location>
</feature>
<dbReference type="GO" id="GO:0016020">
    <property type="term" value="C:membrane"/>
    <property type="evidence" value="ECO:0007669"/>
    <property type="project" value="TreeGrafter"/>
</dbReference>
<dbReference type="EMBL" id="RDBE01000006">
    <property type="protein sequence ID" value="RLV49489.1"/>
    <property type="molecule type" value="Genomic_DNA"/>
</dbReference>
<dbReference type="PANTHER" id="PTHR32251:SF17">
    <property type="entry name" value="STEROID 5-ALPHA REDUCTASE C-TERMINAL DOMAIN-CONTAINING PROTEIN"/>
    <property type="match status" value="1"/>
</dbReference>
<dbReference type="Pfam" id="PF06966">
    <property type="entry name" value="DUF1295"/>
    <property type="match status" value="1"/>
</dbReference>
<name>A0A3L8P4J9_9ACTN</name>
<comment type="caution">
    <text evidence="2">The sequence shown here is derived from an EMBL/GenBank/DDBJ whole genome shotgun (WGS) entry which is preliminary data.</text>
</comment>